<gene>
    <name evidence="6" type="ORF">METZ01_LOCUS36375</name>
</gene>
<evidence type="ECO:0000313" key="6">
    <source>
        <dbReference type="EMBL" id="SUZ83521.1"/>
    </source>
</evidence>
<dbReference type="PANTHER" id="PTHR43701">
    <property type="entry name" value="MEMBRANE TRANSPORTER PROTEIN MJ0441-RELATED"/>
    <property type="match status" value="1"/>
</dbReference>
<dbReference type="EMBL" id="UINC01001554">
    <property type="protein sequence ID" value="SUZ83521.1"/>
    <property type="molecule type" value="Genomic_DNA"/>
</dbReference>
<evidence type="ECO:0000256" key="5">
    <source>
        <dbReference type="SAM" id="Phobius"/>
    </source>
</evidence>
<feature type="transmembrane region" description="Helical" evidence="5">
    <location>
        <begin position="109"/>
        <end position="131"/>
    </location>
</feature>
<feature type="transmembrane region" description="Helical" evidence="5">
    <location>
        <begin position="271"/>
        <end position="293"/>
    </location>
</feature>
<protein>
    <recommendedName>
        <fullName evidence="7">Membrane transporter protein</fullName>
    </recommendedName>
</protein>
<evidence type="ECO:0000256" key="4">
    <source>
        <dbReference type="ARBA" id="ARBA00023136"/>
    </source>
</evidence>
<dbReference type="Pfam" id="PF01925">
    <property type="entry name" value="TauE"/>
    <property type="match status" value="1"/>
</dbReference>
<dbReference type="GO" id="GO:0016020">
    <property type="term" value="C:membrane"/>
    <property type="evidence" value="ECO:0007669"/>
    <property type="project" value="UniProtKB-SubCell"/>
</dbReference>
<keyword evidence="3 5" id="KW-1133">Transmembrane helix</keyword>
<comment type="subcellular location">
    <subcellularLocation>
        <location evidence="1">Membrane</location>
        <topology evidence="1">Multi-pass membrane protein</topology>
    </subcellularLocation>
</comment>
<feature type="transmembrane region" description="Helical" evidence="5">
    <location>
        <begin position="325"/>
        <end position="345"/>
    </location>
</feature>
<feature type="transmembrane region" description="Helical" evidence="5">
    <location>
        <begin position="12"/>
        <end position="38"/>
    </location>
</feature>
<proteinExistence type="predicted"/>
<evidence type="ECO:0000256" key="2">
    <source>
        <dbReference type="ARBA" id="ARBA00022692"/>
    </source>
</evidence>
<accession>A0A381QVU1</accession>
<reference evidence="6" key="1">
    <citation type="submission" date="2018-05" db="EMBL/GenBank/DDBJ databases">
        <authorList>
            <person name="Lanie J.A."/>
            <person name="Ng W.-L."/>
            <person name="Kazmierczak K.M."/>
            <person name="Andrzejewski T.M."/>
            <person name="Davidsen T.M."/>
            <person name="Wayne K.J."/>
            <person name="Tettelin H."/>
            <person name="Glass J.I."/>
            <person name="Rusch D."/>
            <person name="Podicherti R."/>
            <person name="Tsui H.-C.T."/>
            <person name="Winkler M.E."/>
        </authorList>
    </citation>
    <scope>NUCLEOTIDE SEQUENCE</scope>
</reference>
<feature type="transmembrane region" description="Helical" evidence="5">
    <location>
        <begin position="82"/>
        <end position="103"/>
    </location>
</feature>
<keyword evidence="2 5" id="KW-0812">Transmembrane</keyword>
<feature type="transmembrane region" description="Helical" evidence="5">
    <location>
        <begin position="242"/>
        <end position="259"/>
    </location>
</feature>
<dbReference type="InterPro" id="IPR051598">
    <property type="entry name" value="TSUP/Inactive_protease-like"/>
</dbReference>
<evidence type="ECO:0008006" key="7">
    <source>
        <dbReference type="Google" id="ProtNLM"/>
    </source>
</evidence>
<feature type="transmembrane region" description="Helical" evidence="5">
    <location>
        <begin position="213"/>
        <end position="235"/>
    </location>
</feature>
<dbReference type="InterPro" id="IPR002781">
    <property type="entry name" value="TM_pro_TauE-like"/>
</dbReference>
<dbReference type="PANTHER" id="PTHR43701:SF12">
    <property type="entry name" value="MEMBRANE TRANSPORTER PROTEIN YTNM-RELATED"/>
    <property type="match status" value="1"/>
</dbReference>
<evidence type="ECO:0000256" key="3">
    <source>
        <dbReference type="ARBA" id="ARBA00022989"/>
    </source>
</evidence>
<keyword evidence="4 5" id="KW-0472">Membrane</keyword>
<feature type="transmembrane region" description="Helical" evidence="5">
    <location>
        <begin position="174"/>
        <end position="207"/>
    </location>
</feature>
<evidence type="ECO:0000256" key="1">
    <source>
        <dbReference type="ARBA" id="ARBA00004141"/>
    </source>
</evidence>
<sequence length="365" mass="40155">MEFFLPVAQVQVNILIILLLSFCVGFISGIFGIGGGFLMTPILIFLGIPPTFAVANEANNILGVSVSGALTHWFRKTLDYKMGIMIVSGGVGGTIVGVIIFHYLKEMGIINTIISLAYIYMLVIIGTLMFAKGTKEIVDMKKKIIVKKKLHTHYWIHGLPFRVKFHKSNLYESAIVPIVLGFIVGIFAAIMGVGGAFLMVPAMIYIIGMPTKLVPGTSLFVTIFITALVVIGHALQFQTIDFALVTILISGSIIGLHIGHKVSQKLNASEYKALLAILLLGVGIMMGVETFVLEEGKNLFINGKVGEINNRFGEMILSLSSNHPIAYGFFSIILVVLFGILFSYAREFVHYVRYDLDKKKYSFFK</sequence>
<dbReference type="AlphaFoldDB" id="A0A381QVU1"/>
<organism evidence="6">
    <name type="scientific">marine metagenome</name>
    <dbReference type="NCBI Taxonomy" id="408172"/>
    <lineage>
        <taxon>unclassified sequences</taxon>
        <taxon>metagenomes</taxon>
        <taxon>ecological metagenomes</taxon>
    </lineage>
</organism>
<name>A0A381QVU1_9ZZZZ</name>